<feature type="transmembrane region" description="Helical" evidence="1">
    <location>
        <begin position="36"/>
        <end position="55"/>
    </location>
</feature>
<keyword evidence="1" id="KW-0472">Membrane</keyword>
<dbReference type="EMBL" id="BEXA01000003">
    <property type="protein sequence ID" value="GAY73390.1"/>
    <property type="molecule type" value="Genomic_DNA"/>
</dbReference>
<evidence type="ECO:0000256" key="1">
    <source>
        <dbReference type="SAM" id="Phobius"/>
    </source>
</evidence>
<proteinExistence type="predicted"/>
<accession>A0A401FLY7</accession>
<evidence type="ECO:0000313" key="2">
    <source>
        <dbReference type="EMBL" id="GAY73390.1"/>
    </source>
</evidence>
<keyword evidence="1" id="KW-0812">Transmembrane</keyword>
<feature type="transmembrane region" description="Helical" evidence="1">
    <location>
        <begin position="6"/>
        <end position="24"/>
    </location>
</feature>
<evidence type="ECO:0000313" key="3">
    <source>
        <dbReference type="Proteomes" id="UP000286974"/>
    </source>
</evidence>
<name>A0A401FLY7_9LACO</name>
<dbReference type="Proteomes" id="UP000286974">
    <property type="component" value="Unassembled WGS sequence"/>
</dbReference>
<protein>
    <submittedName>
        <fullName evidence="2">Uncharacterized protein</fullName>
    </submittedName>
</protein>
<organism evidence="2 3">
    <name type="scientific">Lentilactobacillus kosonis</name>
    <dbReference type="NCBI Taxonomy" id="2810561"/>
    <lineage>
        <taxon>Bacteria</taxon>
        <taxon>Bacillati</taxon>
        <taxon>Bacillota</taxon>
        <taxon>Bacilli</taxon>
        <taxon>Lactobacillales</taxon>
        <taxon>Lactobacillaceae</taxon>
        <taxon>Lentilactobacillus</taxon>
    </lineage>
</organism>
<keyword evidence="3" id="KW-1185">Reference proteome</keyword>
<keyword evidence="1" id="KW-1133">Transmembrane helix</keyword>
<sequence>MLTNNSPKLAIMIIFQIACLKLIFTYSDSLLNFSTLNYRLLKLVIGIGAFAFFAYQEIQLANNHD</sequence>
<comment type="caution">
    <text evidence="2">The sequence shown here is derived from an EMBL/GenBank/DDBJ whole genome shotgun (WGS) entry which is preliminary data.</text>
</comment>
<reference evidence="2 3" key="1">
    <citation type="submission" date="2017-11" db="EMBL/GenBank/DDBJ databases">
        <title>Draft Genome Sequence of Lactobacillus curieae NBRC 111893 isolated from Koso, a Japanese sugar-Vegetable Fermented Beverage.</title>
        <authorList>
            <person name="Chiou T.Y."/>
            <person name="Oshima K."/>
            <person name="Suda W."/>
            <person name="Hattori M."/>
            <person name="Takahashi T."/>
        </authorList>
    </citation>
    <scope>NUCLEOTIDE SEQUENCE [LARGE SCALE GENOMIC DNA]</scope>
    <source>
        <strain evidence="2 3">NBRC111893</strain>
    </source>
</reference>
<dbReference type="AlphaFoldDB" id="A0A401FLY7"/>
<gene>
    <name evidence="2" type="ORF">NBRC111893_1536</name>
</gene>